<gene>
    <name evidence="2" type="ORF">IZO911_LOCUS44485</name>
</gene>
<proteinExistence type="predicted"/>
<dbReference type="GO" id="GO:0051959">
    <property type="term" value="F:dynein light intermediate chain binding"/>
    <property type="evidence" value="ECO:0007669"/>
    <property type="project" value="InterPro"/>
</dbReference>
<dbReference type="GO" id="GO:0030286">
    <property type="term" value="C:dynein complex"/>
    <property type="evidence" value="ECO:0007669"/>
    <property type="project" value="InterPro"/>
</dbReference>
<evidence type="ECO:0000259" key="1">
    <source>
        <dbReference type="Pfam" id="PF18199"/>
    </source>
</evidence>
<evidence type="ECO:0000313" key="3">
    <source>
        <dbReference type="Proteomes" id="UP000663860"/>
    </source>
</evidence>
<organism evidence="2 3">
    <name type="scientific">Adineta steineri</name>
    <dbReference type="NCBI Taxonomy" id="433720"/>
    <lineage>
        <taxon>Eukaryota</taxon>
        <taxon>Metazoa</taxon>
        <taxon>Spiralia</taxon>
        <taxon>Gnathifera</taxon>
        <taxon>Rotifera</taxon>
        <taxon>Eurotatoria</taxon>
        <taxon>Bdelloidea</taxon>
        <taxon>Adinetida</taxon>
        <taxon>Adinetidae</taxon>
        <taxon>Adineta</taxon>
    </lineage>
</organism>
<dbReference type="Gene3D" id="3.10.490.20">
    <property type="match status" value="1"/>
</dbReference>
<dbReference type="PANTHER" id="PTHR22878:SF63">
    <property type="entry name" value="DYNEIN AXONEMAL HEAVY CHAIN 10"/>
    <property type="match status" value="1"/>
</dbReference>
<protein>
    <recommendedName>
        <fullName evidence="1">Dynein heavy chain C-terminal domain-containing protein</fullName>
    </recommendedName>
</protein>
<dbReference type="Pfam" id="PF18199">
    <property type="entry name" value="Dynein_C"/>
    <property type="match status" value="1"/>
</dbReference>
<dbReference type="InterPro" id="IPR026983">
    <property type="entry name" value="DHC"/>
</dbReference>
<dbReference type="GO" id="GO:0045505">
    <property type="term" value="F:dynein intermediate chain binding"/>
    <property type="evidence" value="ECO:0007669"/>
    <property type="project" value="InterPro"/>
</dbReference>
<dbReference type="GO" id="GO:0007018">
    <property type="term" value="P:microtubule-based movement"/>
    <property type="evidence" value="ECO:0007669"/>
    <property type="project" value="InterPro"/>
</dbReference>
<dbReference type="InterPro" id="IPR041228">
    <property type="entry name" value="Dynein_C"/>
</dbReference>
<feature type="domain" description="Dynein heavy chain C-terminal" evidence="1">
    <location>
        <begin position="2"/>
        <end position="117"/>
    </location>
</feature>
<dbReference type="FunFam" id="3.10.490.20:FF:000006">
    <property type="entry name" value="Dynein axonemal heavy chain 10"/>
    <property type="match status" value="1"/>
</dbReference>
<dbReference type="PANTHER" id="PTHR22878">
    <property type="entry name" value="DYNEIN HEAVY CHAIN 6, AXONEMAL-LIKE-RELATED"/>
    <property type="match status" value="1"/>
</dbReference>
<dbReference type="EMBL" id="CAJNOE010002713">
    <property type="protein sequence ID" value="CAF1491010.1"/>
    <property type="molecule type" value="Genomic_DNA"/>
</dbReference>
<name>A0A815SJQ8_9BILA</name>
<feature type="non-terminal residue" evidence="2">
    <location>
        <position position="121"/>
    </location>
</feature>
<dbReference type="AlphaFoldDB" id="A0A815SJQ8"/>
<dbReference type="InterPro" id="IPR043160">
    <property type="entry name" value="Dynein_C_barrel"/>
</dbReference>
<reference evidence="2" key="1">
    <citation type="submission" date="2021-02" db="EMBL/GenBank/DDBJ databases">
        <authorList>
            <person name="Nowell W R."/>
        </authorList>
    </citation>
    <scope>NUCLEOTIDE SEQUENCE</scope>
</reference>
<dbReference type="Proteomes" id="UP000663860">
    <property type="component" value="Unassembled WGS sequence"/>
</dbReference>
<comment type="caution">
    <text evidence="2">The sequence shown here is derived from an EMBL/GenBank/DDBJ whole genome shotgun (WGS) entry which is preliminary data.</text>
</comment>
<evidence type="ECO:0000313" key="2">
    <source>
        <dbReference type="EMBL" id="CAF1491010.1"/>
    </source>
</evidence>
<sequence length="121" mass="14053">RTTFYTHVTKWQNINDIDEPIQNICLIEGLYLEGAGWDIENNCLIEQTNKQLIQMMPLIKIIPIETYRINRNNYLATPVYITSDRRNAMGIGFVFEASLYTKKDLSHWILNGVCLLLNTDS</sequence>
<accession>A0A815SJQ8</accession>